<evidence type="ECO:0000313" key="7">
    <source>
        <dbReference type="EMBL" id="MEL1264394.1"/>
    </source>
</evidence>
<evidence type="ECO:0000256" key="2">
    <source>
        <dbReference type="ARBA" id="ARBA00022741"/>
    </source>
</evidence>
<comment type="similarity">
    <text evidence="5">Belongs to the bacterial glucokinase family.</text>
</comment>
<organism evidence="7 8">
    <name type="scientific">Pseudoxanthomonas putridarboris</name>
    <dbReference type="NCBI Taxonomy" id="752605"/>
    <lineage>
        <taxon>Bacteria</taxon>
        <taxon>Pseudomonadati</taxon>
        <taxon>Pseudomonadota</taxon>
        <taxon>Gammaproteobacteria</taxon>
        <taxon>Lysobacterales</taxon>
        <taxon>Lysobacteraceae</taxon>
        <taxon>Pseudoxanthomonas</taxon>
    </lineage>
</organism>
<evidence type="ECO:0000256" key="3">
    <source>
        <dbReference type="ARBA" id="ARBA00022777"/>
    </source>
</evidence>
<proteinExistence type="inferred from homology"/>
<accession>A0ABU9J0H5</accession>
<evidence type="ECO:0000256" key="5">
    <source>
        <dbReference type="RuleBase" id="RU004046"/>
    </source>
</evidence>
<dbReference type="InterPro" id="IPR003836">
    <property type="entry name" value="Glucokinase"/>
</dbReference>
<dbReference type="GO" id="GO:0004340">
    <property type="term" value="F:glucokinase activity"/>
    <property type="evidence" value="ECO:0007669"/>
    <property type="project" value="UniProtKB-EC"/>
</dbReference>
<dbReference type="NCBIfam" id="NF009073">
    <property type="entry name" value="PRK12408.1"/>
    <property type="match status" value="1"/>
</dbReference>
<evidence type="ECO:0000256" key="1">
    <source>
        <dbReference type="ARBA" id="ARBA00022679"/>
    </source>
</evidence>
<evidence type="ECO:0000256" key="4">
    <source>
        <dbReference type="ARBA" id="ARBA00022840"/>
    </source>
</evidence>
<keyword evidence="3" id="KW-0418">Kinase</keyword>
<name>A0ABU9J0H5_9GAMM</name>
<dbReference type="CDD" id="cd24008">
    <property type="entry name" value="ASKHA_NBD_GLK"/>
    <property type="match status" value="1"/>
</dbReference>
<dbReference type="PANTHER" id="PTHR47690">
    <property type="entry name" value="GLUCOKINASE"/>
    <property type="match status" value="1"/>
</dbReference>
<dbReference type="EMBL" id="JBBWWT010000003">
    <property type="protein sequence ID" value="MEL1264394.1"/>
    <property type="molecule type" value="Genomic_DNA"/>
</dbReference>
<dbReference type="InterPro" id="IPR043129">
    <property type="entry name" value="ATPase_NBD"/>
</dbReference>
<dbReference type="RefSeq" id="WP_341725577.1">
    <property type="nucleotide sequence ID" value="NZ_JBBWWT010000003.1"/>
</dbReference>
<feature type="region of interest" description="Disordered" evidence="6">
    <location>
        <begin position="1"/>
        <end position="28"/>
    </location>
</feature>
<dbReference type="Gene3D" id="3.30.420.40">
    <property type="match status" value="1"/>
</dbReference>
<keyword evidence="8" id="KW-1185">Reference proteome</keyword>
<keyword evidence="4" id="KW-0067">ATP-binding</keyword>
<keyword evidence="1 7" id="KW-0808">Transferase</keyword>
<evidence type="ECO:0000256" key="6">
    <source>
        <dbReference type="SAM" id="MobiDB-lite"/>
    </source>
</evidence>
<dbReference type="PANTHER" id="PTHR47690:SF1">
    <property type="entry name" value="GLUCOKINASE"/>
    <property type="match status" value="1"/>
</dbReference>
<dbReference type="Gene3D" id="3.40.367.20">
    <property type="match status" value="1"/>
</dbReference>
<protein>
    <submittedName>
        <fullName evidence="7">Glucokinase</fullName>
        <ecNumber evidence="7">2.7.1.2</ecNumber>
    </submittedName>
</protein>
<evidence type="ECO:0000313" key="8">
    <source>
        <dbReference type="Proteomes" id="UP001459204"/>
    </source>
</evidence>
<dbReference type="SUPFAM" id="SSF53067">
    <property type="entry name" value="Actin-like ATPase domain"/>
    <property type="match status" value="1"/>
</dbReference>
<comment type="caution">
    <text evidence="7">The sequence shown here is derived from an EMBL/GenBank/DDBJ whole genome shotgun (WGS) entry which is preliminary data.</text>
</comment>
<dbReference type="Pfam" id="PF02685">
    <property type="entry name" value="Glucokinase"/>
    <property type="match status" value="1"/>
</dbReference>
<gene>
    <name evidence="7" type="ORF">AAD027_08430</name>
</gene>
<dbReference type="EC" id="2.7.1.2" evidence="7"/>
<dbReference type="Proteomes" id="UP001459204">
    <property type="component" value="Unassembled WGS sequence"/>
</dbReference>
<sequence length="345" mass="36626">MAGTVMMSKVPAGDPQRDSVPHAQASSPAARTIVADVGGTYARLAWTQGGDAPQQVHDFRRYVCAEHGDLAAILRDYAAGNPYRGAVVAIAGVLEGDRLINSNLPWAVSVEQTRQASGLEWVKLINDFEAVANATPSLERDTLSPLTKVVDASAASPALVVGPGTGLGAALWMEGQPPRVLATEVGQAALAAGNDLEMDILRRLLRDRPHVNNEHVLSGPGLMNLYRCLCDLRGGTALHADAGNLVAAAEAGDALARETLQVFCGWLGSLVGDLAIIFGAKVVYLAGGVTAHIPRFLHDGHFLQRYLNKGVMSERLEQVPVWRVEHGQLGLLGAAEWFRRNGSGL</sequence>
<reference evidence="7 8" key="1">
    <citation type="submission" date="2024-04" db="EMBL/GenBank/DDBJ databases">
        <title>Draft genome sequence of Pseudoxanthomonas putridarboris WD12.</title>
        <authorList>
            <person name="Oh J."/>
        </authorList>
    </citation>
    <scope>NUCLEOTIDE SEQUENCE [LARGE SCALE GENOMIC DNA]</scope>
    <source>
        <strain evidence="7 8">WD12</strain>
    </source>
</reference>
<keyword evidence="2" id="KW-0547">Nucleotide-binding</keyword>
<dbReference type="InterPro" id="IPR050201">
    <property type="entry name" value="Bacterial_glucokinase"/>
</dbReference>